<organism evidence="2 3">
    <name type="scientific">Raphidocelis subcapitata</name>
    <dbReference type="NCBI Taxonomy" id="307507"/>
    <lineage>
        <taxon>Eukaryota</taxon>
        <taxon>Viridiplantae</taxon>
        <taxon>Chlorophyta</taxon>
        <taxon>core chlorophytes</taxon>
        <taxon>Chlorophyceae</taxon>
        <taxon>CS clade</taxon>
        <taxon>Sphaeropleales</taxon>
        <taxon>Selenastraceae</taxon>
        <taxon>Raphidocelis</taxon>
    </lineage>
</organism>
<comment type="caution">
    <text evidence="2">The sequence shown here is derived from an EMBL/GenBank/DDBJ whole genome shotgun (WGS) entry which is preliminary data.</text>
</comment>
<feature type="region of interest" description="Disordered" evidence="1">
    <location>
        <begin position="146"/>
        <end position="195"/>
    </location>
</feature>
<proteinExistence type="predicted"/>
<evidence type="ECO:0000313" key="3">
    <source>
        <dbReference type="Proteomes" id="UP000247498"/>
    </source>
</evidence>
<dbReference type="Proteomes" id="UP000247498">
    <property type="component" value="Unassembled WGS sequence"/>
</dbReference>
<protein>
    <submittedName>
        <fullName evidence="2">Uncharacterized protein</fullName>
    </submittedName>
</protein>
<gene>
    <name evidence="2" type="ORF">Rsub_02723</name>
</gene>
<sequence length="195" mass="21236">MSDSAQRGGEPSWTSAVQLQNAVCERLTKDGALDSIRRKIIDHIRNDAVLNARLRELLDARCRGGDLDGLEGKPKGVQRNKVSEIKSEILASLQGDAEAALWQLLTGPDSDVASEVATRAHEALCSVAEEDARAWAEAWRRARDEEQQQRRAERRAGAAGGQQQQQQQQQQWGRAGAPSGQQPGFYAPRGGGGSR</sequence>
<evidence type="ECO:0000313" key="2">
    <source>
        <dbReference type="EMBL" id="GBF90017.1"/>
    </source>
</evidence>
<accession>A0A2V0NYL2</accession>
<name>A0A2V0NYL2_9CHLO</name>
<keyword evidence="3" id="KW-1185">Reference proteome</keyword>
<dbReference type="AlphaFoldDB" id="A0A2V0NYL2"/>
<feature type="compositionally biased region" description="Low complexity" evidence="1">
    <location>
        <begin position="161"/>
        <end position="177"/>
    </location>
</feature>
<reference evidence="2 3" key="1">
    <citation type="journal article" date="2018" name="Sci. Rep.">
        <title>Raphidocelis subcapitata (=Pseudokirchneriella subcapitata) provides an insight into genome evolution and environmental adaptations in the Sphaeropleales.</title>
        <authorList>
            <person name="Suzuki S."/>
            <person name="Yamaguchi H."/>
            <person name="Nakajima N."/>
            <person name="Kawachi M."/>
        </authorList>
    </citation>
    <scope>NUCLEOTIDE SEQUENCE [LARGE SCALE GENOMIC DNA]</scope>
    <source>
        <strain evidence="2 3">NIES-35</strain>
    </source>
</reference>
<dbReference type="EMBL" id="BDRX01000014">
    <property type="protein sequence ID" value="GBF90017.1"/>
    <property type="molecule type" value="Genomic_DNA"/>
</dbReference>
<feature type="compositionally biased region" description="Basic and acidic residues" evidence="1">
    <location>
        <begin position="146"/>
        <end position="156"/>
    </location>
</feature>
<dbReference type="OrthoDB" id="2021066at2759"/>
<dbReference type="InParanoid" id="A0A2V0NYL2"/>
<evidence type="ECO:0000256" key="1">
    <source>
        <dbReference type="SAM" id="MobiDB-lite"/>
    </source>
</evidence>